<dbReference type="UniPathway" id="UPA00031">
    <property type="reaction ID" value="UER00009"/>
</dbReference>
<evidence type="ECO:0000256" key="5">
    <source>
        <dbReference type="ARBA" id="ARBA00022490"/>
    </source>
</evidence>
<keyword evidence="8 9" id="KW-0413">Isomerase</keyword>
<evidence type="ECO:0000256" key="2">
    <source>
        <dbReference type="ARBA" id="ARBA00004496"/>
    </source>
</evidence>
<dbReference type="GO" id="GO:0000162">
    <property type="term" value="P:L-tryptophan biosynthetic process"/>
    <property type="evidence" value="ECO:0007669"/>
    <property type="project" value="TreeGrafter"/>
</dbReference>
<accession>A0A518GQV5</accession>
<dbReference type="EC" id="5.3.1.16" evidence="9 11"/>
<dbReference type="KEGG" id="peh:Spb1_28980"/>
<sequence>MSVVKVMGMEILPAIDLRGGKCVRLRQGDYALETVFGDDPVAMAQKWAATGADRLHLVDLDGAKAGYPVNHEIVRAIVSELSIPCELGGGFRSEESVRFMLEDVGLDRAIIGTQALKEPAWFQDLVKKYPGRIALGLDARDGKVATAGWLEVSAVSALELASQFVGLPLAAVIYTNIANDGMMQGVDEGTIADMQRLADLGFAVIASGGVTTLDDVRRLEAVHQEQPHLVGAIIGRAIYEGTIRVEEAVALTR</sequence>
<comment type="catalytic activity">
    <reaction evidence="1 9 11">
        <text>1-(5-phospho-beta-D-ribosyl)-5-[(5-phospho-beta-D-ribosylamino)methylideneamino]imidazole-4-carboxamide = 5-[(5-phospho-1-deoxy-D-ribulos-1-ylimino)methylamino]-1-(5-phospho-beta-D-ribosyl)imidazole-4-carboxamide</text>
        <dbReference type="Rhea" id="RHEA:15469"/>
        <dbReference type="ChEBI" id="CHEBI:58435"/>
        <dbReference type="ChEBI" id="CHEBI:58525"/>
        <dbReference type="EC" id="5.3.1.16"/>
    </reaction>
</comment>
<dbReference type="InterPro" id="IPR013785">
    <property type="entry name" value="Aldolase_TIM"/>
</dbReference>
<dbReference type="SUPFAM" id="SSF51366">
    <property type="entry name" value="Ribulose-phoshate binding barrel"/>
    <property type="match status" value="1"/>
</dbReference>
<evidence type="ECO:0000256" key="10">
    <source>
        <dbReference type="RuleBase" id="RU003657"/>
    </source>
</evidence>
<dbReference type="NCBIfam" id="TIGR00007">
    <property type="entry name" value="1-(5-phosphoribosyl)-5-[(5-phosphoribosylamino)methylideneamino]imidazole-4-carboxamide isomerase"/>
    <property type="match status" value="1"/>
</dbReference>
<evidence type="ECO:0000256" key="1">
    <source>
        <dbReference type="ARBA" id="ARBA00000901"/>
    </source>
</evidence>
<dbReference type="GO" id="GO:0005737">
    <property type="term" value="C:cytoplasm"/>
    <property type="evidence" value="ECO:0007669"/>
    <property type="project" value="UniProtKB-SubCell"/>
</dbReference>
<proteinExistence type="inferred from homology"/>
<evidence type="ECO:0000313" key="13">
    <source>
        <dbReference type="Proteomes" id="UP000315349"/>
    </source>
</evidence>
<dbReference type="InterPro" id="IPR023016">
    <property type="entry name" value="HisA/PriA"/>
</dbReference>
<dbReference type="InterPro" id="IPR044524">
    <property type="entry name" value="Isoase_HisA-like"/>
</dbReference>
<evidence type="ECO:0000313" key="12">
    <source>
        <dbReference type="EMBL" id="QDV30962.1"/>
    </source>
</evidence>
<keyword evidence="5 9" id="KW-0963">Cytoplasm</keyword>
<dbReference type="HAMAP" id="MF_01014">
    <property type="entry name" value="HisA"/>
    <property type="match status" value="1"/>
</dbReference>
<dbReference type="GO" id="GO:0003949">
    <property type="term" value="F:1-(5-phosphoribosyl)-5-[(5-phosphoribosylamino)methylideneamino]imidazole-4-carboxamide isomerase activity"/>
    <property type="evidence" value="ECO:0007669"/>
    <property type="project" value="UniProtKB-UniRule"/>
</dbReference>
<evidence type="ECO:0000256" key="9">
    <source>
        <dbReference type="HAMAP-Rule" id="MF_01014"/>
    </source>
</evidence>
<dbReference type="Gene3D" id="3.20.20.70">
    <property type="entry name" value="Aldolase class I"/>
    <property type="match status" value="1"/>
</dbReference>
<evidence type="ECO:0000256" key="3">
    <source>
        <dbReference type="ARBA" id="ARBA00005133"/>
    </source>
</evidence>
<reference evidence="12 13" key="1">
    <citation type="submission" date="2019-02" db="EMBL/GenBank/DDBJ databases">
        <title>Deep-cultivation of Planctomycetes and their phenomic and genomic characterization uncovers novel biology.</title>
        <authorList>
            <person name="Wiegand S."/>
            <person name="Jogler M."/>
            <person name="Boedeker C."/>
            <person name="Pinto D."/>
            <person name="Vollmers J."/>
            <person name="Rivas-Marin E."/>
            <person name="Kohn T."/>
            <person name="Peeters S.H."/>
            <person name="Heuer A."/>
            <person name="Rast P."/>
            <person name="Oberbeckmann S."/>
            <person name="Bunk B."/>
            <person name="Jeske O."/>
            <person name="Meyerdierks A."/>
            <person name="Storesund J.E."/>
            <person name="Kallscheuer N."/>
            <person name="Luecker S."/>
            <person name="Lage O.M."/>
            <person name="Pohl T."/>
            <person name="Merkel B.J."/>
            <person name="Hornburger P."/>
            <person name="Mueller R.-W."/>
            <person name="Bruemmer F."/>
            <person name="Labrenz M."/>
            <person name="Spormann A.M."/>
            <person name="Op den Camp H."/>
            <person name="Overmann J."/>
            <person name="Amann R."/>
            <person name="Jetten M.S.M."/>
            <person name="Mascher T."/>
            <person name="Medema M.H."/>
            <person name="Devos D.P."/>
            <person name="Kaster A.-K."/>
            <person name="Ovreas L."/>
            <person name="Rohde M."/>
            <person name="Galperin M.Y."/>
            <person name="Jogler C."/>
        </authorList>
    </citation>
    <scope>NUCLEOTIDE SEQUENCE [LARGE SCALE GENOMIC DNA]</scope>
    <source>
        <strain evidence="12 13">Spb1</strain>
    </source>
</reference>
<dbReference type="CDD" id="cd04732">
    <property type="entry name" value="HisA"/>
    <property type="match status" value="1"/>
</dbReference>
<feature type="active site" description="Proton acceptor" evidence="9">
    <location>
        <position position="16"/>
    </location>
</feature>
<dbReference type="EMBL" id="CP036299">
    <property type="protein sequence ID" value="QDV30962.1"/>
    <property type="molecule type" value="Genomic_DNA"/>
</dbReference>
<feature type="active site" description="Proton donor" evidence="9">
    <location>
        <position position="138"/>
    </location>
</feature>
<comment type="subcellular location">
    <subcellularLocation>
        <location evidence="2 9 11">Cytoplasm</location>
    </subcellularLocation>
</comment>
<gene>
    <name evidence="9 12" type="primary">hisA</name>
    <name evidence="12" type="ORF">Spb1_28980</name>
</gene>
<dbReference type="PANTHER" id="PTHR43090">
    <property type="entry name" value="1-(5-PHOSPHORIBOSYL)-5-[(5-PHOSPHORIBOSYLAMINO)METHYLIDENEAMINO] IMIDAZOLE-4-CARBOXAMIDE ISOMERASE"/>
    <property type="match status" value="1"/>
</dbReference>
<dbReference type="Pfam" id="PF00977">
    <property type="entry name" value="His_biosynth"/>
    <property type="match status" value="1"/>
</dbReference>
<evidence type="ECO:0000256" key="6">
    <source>
        <dbReference type="ARBA" id="ARBA00022605"/>
    </source>
</evidence>
<keyword evidence="6 9" id="KW-0028">Amino-acid biosynthesis</keyword>
<protein>
    <recommendedName>
        <fullName evidence="9 11">1-(5-phosphoribosyl)-5-[(5-phosphoribosylamino)methylideneamino] imidazole-4-carboxamide isomerase</fullName>
        <ecNumber evidence="9 11">5.3.1.16</ecNumber>
    </recommendedName>
    <alternativeName>
        <fullName evidence="9">Phosphoribosylformimino-5-aminoimidazole carboxamide ribotide isomerase</fullName>
    </alternativeName>
</protein>
<dbReference type="InterPro" id="IPR011060">
    <property type="entry name" value="RibuloseP-bd_barrel"/>
</dbReference>
<organism evidence="12 13">
    <name type="scientific">Planctopirus ephydatiae</name>
    <dbReference type="NCBI Taxonomy" id="2528019"/>
    <lineage>
        <taxon>Bacteria</taxon>
        <taxon>Pseudomonadati</taxon>
        <taxon>Planctomycetota</taxon>
        <taxon>Planctomycetia</taxon>
        <taxon>Planctomycetales</taxon>
        <taxon>Planctomycetaceae</taxon>
        <taxon>Planctopirus</taxon>
    </lineage>
</organism>
<dbReference type="AlphaFoldDB" id="A0A518GQV5"/>
<evidence type="ECO:0000256" key="8">
    <source>
        <dbReference type="ARBA" id="ARBA00023235"/>
    </source>
</evidence>
<comment type="similarity">
    <text evidence="4 9 10">Belongs to the HisA/HisF family.</text>
</comment>
<dbReference type="PANTHER" id="PTHR43090:SF2">
    <property type="entry name" value="1-(5-PHOSPHORIBOSYL)-5-[(5-PHOSPHORIBOSYLAMINO)METHYLIDENEAMINO] IMIDAZOLE-4-CARBOXAMIDE ISOMERASE"/>
    <property type="match status" value="1"/>
</dbReference>
<name>A0A518GQV5_9PLAN</name>
<dbReference type="GO" id="GO:0000105">
    <property type="term" value="P:L-histidine biosynthetic process"/>
    <property type="evidence" value="ECO:0007669"/>
    <property type="project" value="UniProtKB-UniRule"/>
</dbReference>
<keyword evidence="7 9" id="KW-0368">Histidine biosynthesis</keyword>
<evidence type="ECO:0000256" key="7">
    <source>
        <dbReference type="ARBA" id="ARBA00023102"/>
    </source>
</evidence>
<comment type="pathway">
    <text evidence="3 9 11">Amino-acid biosynthesis; L-histidine biosynthesis; L-histidine from 5-phospho-alpha-D-ribose 1-diphosphate: step 4/9.</text>
</comment>
<dbReference type="InterPro" id="IPR006062">
    <property type="entry name" value="His_biosynth"/>
</dbReference>
<keyword evidence="13" id="KW-1185">Reference proteome</keyword>
<evidence type="ECO:0000256" key="4">
    <source>
        <dbReference type="ARBA" id="ARBA00009667"/>
    </source>
</evidence>
<dbReference type="FunFam" id="3.20.20.70:FF:000009">
    <property type="entry name" value="1-(5-phosphoribosyl)-5-[(5-phosphoribosylamino)methylideneamino] imidazole-4-carboxamide isomerase"/>
    <property type="match status" value="1"/>
</dbReference>
<dbReference type="InterPro" id="IPR006063">
    <property type="entry name" value="HisA_bact_arch"/>
</dbReference>
<evidence type="ECO:0000256" key="11">
    <source>
        <dbReference type="RuleBase" id="RU003658"/>
    </source>
</evidence>
<dbReference type="Proteomes" id="UP000315349">
    <property type="component" value="Chromosome"/>
</dbReference>